<dbReference type="InterPro" id="IPR001088">
    <property type="entry name" value="Glyco_hydro_4"/>
</dbReference>
<dbReference type="GO" id="GO:0016616">
    <property type="term" value="F:oxidoreductase activity, acting on the CH-OH group of donors, NAD or NADP as acceptor"/>
    <property type="evidence" value="ECO:0007669"/>
    <property type="project" value="InterPro"/>
</dbReference>
<evidence type="ECO:0000256" key="11">
    <source>
        <dbReference type="RuleBase" id="RU361152"/>
    </source>
</evidence>
<keyword evidence="4 11" id="KW-0378">Hydrolase</keyword>
<name>A0A6J4VC46_9BACT</name>
<evidence type="ECO:0000256" key="5">
    <source>
        <dbReference type="ARBA" id="ARBA00023027"/>
    </source>
</evidence>
<dbReference type="GO" id="GO:0004558">
    <property type="term" value="F:alpha-1,4-glucosidase activity"/>
    <property type="evidence" value="ECO:0007669"/>
    <property type="project" value="UniProtKB-EC"/>
</dbReference>
<dbReference type="GO" id="GO:0046872">
    <property type="term" value="F:metal ion binding"/>
    <property type="evidence" value="ECO:0007669"/>
    <property type="project" value="UniProtKB-KW"/>
</dbReference>
<dbReference type="Pfam" id="PF02056">
    <property type="entry name" value="Glyco_hydro_4"/>
    <property type="match status" value="1"/>
</dbReference>
<proteinExistence type="inferred from homology"/>
<evidence type="ECO:0000256" key="4">
    <source>
        <dbReference type="ARBA" id="ARBA00022801"/>
    </source>
</evidence>
<dbReference type="InterPro" id="IPR015955">
    <property type="entry name" value="Lactate_DH/Glyco_Ohase_4_C"/>
</dbReference>
<dbReference type="PANTHER" id="PTHR32092">
    <property type="entry name" value="6-PHOSPHO-BETA-GLUCOSIDASE-RELATED"/>
    <property type="match status" value="1"/>
</dbReference>
<dbReference type="PRINTS" id="PR00732">
    <property type="entry name" value="GLHYDRLASE4"/>
</dbReference>
<feature type="compositionally biased region" description="Low complexity" evidence="12">
    <location>
        <begin position="7"/>
        <end position="22"/>
    </location>
</feature>
<feature type="binding site" evidence="10">
    <location>
        <position position="196"/>
    </location>
    <ligand>
        <name>Mn(2+)</name>
        <dbReference type="ChEBI" id="CHEBI:29035"/>
    </ligand>
</feature>
<dbReference type="EC" id="3.2.1.20" evidence="14"/>
<dbReference type="SUPFAM" id="SSF51735">
    <property type="entry name" value="NAD(P)-binding Rossmann-fold domains"/>
    <property type="match status" value="1"/>
</dbReference>
<feature type="domain" description="Glycosyl hydrolase family 4 C-terminal" evidence="13">
    <location>
        <begin position="222"/>
        <end position="455"/>
    </location>
</feature>
<sequence length="499" mass="54980">MEQVRHPATTTGNGTAPPDTGGQRLAQPSPGVPTGAGRPVKIGIIGAGSAQFSLDIVGDLCLTPGFAGSQVTFMDIDEGRLRTIDRLARRYAAELGVDFRFVPTLDREAALREADFVINTAAQAHADEEAQRATWDAHGYYRGLRFPYANLELMLSVARDVERLCPDAWLLQSGNPVFEGCTLMTRETGAKVVGLCHGFAGYRKIVDVLGLDPAAVAFEAPGVNHCIWMTQFRYQGEDAYHLIDAWIEHEAEAYWARPVARFSDTQMSRAAVDMYRSFGLFPIGDTPRFGGSQWVSSWWYHTDLETKRRWYGNLGGFDSEIGWQGYLDKLEATLAGIARAAADEASPITEALPPRLSGELIVPMIDALANDQVGVFQVNVPNRGALPGIADDVVVEVPALVSKAGIQPLRLDPLPRGLFNRVLLPKIIEMETNLEIFQTGDPRVWFHQVMLDHRTRDPEQAIAAMRAVLDLPFNARLRERFGDPVEVLSLMTQPEPVTA</sequence>
<keyword evidence="6 10" id="KW-0464">Manganese</keyword>
<evidence type="ECO:0000256" key="3">
    <source>
        <dbReference type="ARBA" id="ARBA00022723"/>
    </source>
</evidence>
<comment type="similarity">
    <text evidence="2 11">Belongs to the glycosyl hydrolase 4 family.</text>
</comment>
<evidence type="ECO:0000313" key="14">
    <source>
        <dbReference type="EMBL" id="CAA9574560.1"/>
    </source>
</evidence>
<feature type="binding site" evidence="9">
    <location>
        <position position="175"/>
    </location>
    <ligand>
        <name>substrate</name>
    </ligand>
</feature>
<dbReference type="PANTHER" id="PTHR32092:SF4">
    <property type="entry name" value="ALPHA-GLUCOSIDASE"/>
    <property type="match status" value="1"/>
</dbReference>
<keyword evidence="10" id="KW-0408">Iron</keyword>
<evidence type="ECO:0000256" key="1">
    <source>
        <dbReference type="ARBA" id="ARBA00001936"/>
    </source>
</evidence>
<comment type="cofactor">
    <cofactor evidence="11">
        <name>NAD(+)</name>
        <dbReference type="ChEBI" id="CHEBI:57540"/>
    </cofactor>
    <text evidence="11">Binds 1 NAD(+) per subunit.</text>
</comment>
<reference evidence="14" key="1">
    <citation type="submission" date="2020-02" db="EMBL/GenBank/DDBJ databases">
        <authorList>
            <person name="Meier V. D."/>
        </authorList>
    </citation>
    <scope>NUCLEOTIDE SEQUENCE</scope>
    <source>
        <strain evidence="14">AVDCRST_MAG59</strain>
    </source>
</reference>
<dbReference type="EMBL" id="CADCWF010000286">
    <property type="protein sequence ID" value="CAA9574560.1"/>
    <property type="molecule type" value="Genomic_DNA"/>
</dbReference>
<evidence type="ECO:0000256" key="8">
    <source>
        <dbReference type="ARBA" id="ARBA00023295"/>
    </source>
</evidence>
<dbReference type="Pfam" id="PF11975">
    <property type="entry name" value="Glyco_hydro_4C"/>
    <property type="match status" value="1"/>
</dbReference>
<feature type="region of interest" description="Disordered" evidence="12">
    <location>
        <begin position="1"/>
        <end position="37"/>
    </location>
</feature>
<dbReference type="SUPFAM" id="SSF56327">
    <property type="entry name" value="LDH C-terminal domain-like"/>
    <property type="match status" value="1"/>
</dbReference>
<accession>A0A6J4VC46</accession>
<keyword evidence="3 10" id="KW-0479">Metal-binding</keyword>
<dbReference type="AlphaFoldDB" id="A0A6J4VC46"/>
<dbReference type="InterPro" id="IPR053715">
    <property type="entry name" value="GH4_Enzyme_sf"/>
</dbReference>
<keyword evidence="10" id="KW-0533">Nickel</keyword>
<keyword evidence="10" id="KW-0170">Cobalt</keyword>
<feature type="binding site" evidence="10">
    <location>
        <position position="225"/>
    </location>
    <ligand>
        <name>Mn(2+)</name>
        <dbReference type="ChEBI" id="CHEBI:29035"/>
    </ligand>
</feature>
<dbReference type="InterPro" id="IPR022616">
    <property type="entry name" value="Glyco_hydro_4_C"/>
</dbReference>
<comment type="cofactor">
    <cofactor evidence="1">
        <name>Mn(2+)</name>
        <dbReference type="ChEBI" id="CHEBI:29035"/>
    </cofactor>
</comment>
<organism evidence="14">
    <name type="scientific">uncultured Thermomicrobiales bacterium</name>
    <dbReference type="NCBI Taxonomy" id="1645740"/>
    <lineage>
        <taxon>Bacteria</taxon>
        <taxon>Pseudomonadati</taxon>
        <taxon>Thermomicrobiota</taxon>
        <taxon>Thermomicrobia</taxon>
        <taxon>Thermomicrobiales</taxon>
        <taxon>environmental samples</taxon>
    </lineage>
</organism>
<evidence type="ECO:0000256" key="2">
    <source>
        <dbReference type="ARBA" id="ARBA00010141"/>
    </source>
</evidence>
<keyword evidence="5 11" id="KW-0520">NAD</keyword>
<keyword evidence="7" id="KW-0119">Carbohydrate metabolism</keyword>
<evidence type="ECO:0000256" key="10">
    <source>
        <dbReference type="PIRSR" id="PIRSR601088-3"/>
    </source>
</evidence>
<dbReference type="InterPro" id="IPR036291">
    <property type="entry name" value="NAD(P)-bd_dom_sf"/>
</dbReference>
<protein>
    <submittedName>
        <fullName evidence="14">GH4</fullName>
        <ecNumber evidence="14">3.2.1.20</ecNumber>
    </submittedName>
</protein>
<dbReference type="Gene3D" id="3.90.1820.10">
    <property type="entry name" value="AglA-like glucosidase"/>
    <property type="match status" value="1"/>
</dbReference>
<evidence type="ECO:0000256" key="6">
    <source>
        <dbReference type="ARBA" id="ARBA00023211"/>
    </source>
</evidence>
<evidence type="ECO:0000256" key="9">
    <source>
        <dbReference type="PIRSR" id="PIRSR601088-2"/>
    </source>
</evidence>
<evidence type="ECO:0000256" key="7">
    <source>
        <dbReference type="ARBA" id="ARBA00023277"/>
    </source>
</evidence>
<keyword evidence="8 11" id="KW-0326">Glycosidase</keyword>
<dbReference type="GO" id="GO:0005975">
    <property type="term" value="P:carbohydrate metabolic process"/>
    <property type="evidence" value="ECO:0007669"/>
    <property type="project" value="InterPro"/>
</dbReference>
<evidence type="ECO:0000256" key="12">
    <source>
        <dbReference type="SAM" id="MobiDB-lite"/>
    </source>
</evidence>
<gene>
    <name evidence="14" type="ORF">AVDCRST_MAG59-3937</name>
</gene>
<evidence type="ECO:0000259" key="13">
    <source>
        <dbReference type="Pfam" id="PF11975"/>
    </source>
</evidence>